<reference evidence="6 7" key="1">
    <citation type="journal article" date="2023" name="Nat. Commun.">
        <title>Origin of minicircular mitochondrial genomes in red algae.</title>
        <authorList>
            <person name="Lee Y."/>
            <person name="Cho C.H."/>
            <person name="Lee Y.M."/>
            <person name="Park S.I."/>
            <person name="Yang J.H."/>
            <person name="West J.A."/>
            <person name="Bhattacharya D."/>
            <person name="Yoon H.S."/>
        </authorList>
    </citation>
    <scope>NUCLEOTIDE SEQUENCE [LARGE SCALE GENOMIC DNA]</scope>
    <source>
        <strain evidence="6 7">CCMP1338</strain>
        <tissue evidence="6">Whole cell</tissue>
    </source>
</reference>
<evidence type="ECO:0000256" key="1">
    <source>
        <dbReference type="ARBA" id="ARBA00004141"/>
    </source>
</evidence>
<dbReference type="GO" id="GO:0016020">
    <property type="term" value="C:membrane"/>
    <property type="evidence" value="ECO:0007669"/>
    <property type="project" value="UniProtKB-SubCell"/>
</dbReference>
<evidence type="ECO:0000256" key="5">
    <source>
        <dbReference type="SAM" id="Phobius"/>
    </source>
</evidence>
<keyword evidence="7" id="KW-1185">Reference proteome</keyword>
<evidence type="ECO:0000256" key="4">
    <source>
        <dbReference type="ARBA" id="ARBA00023136"/>
    </source>
</evidence>
<dbReference type="Gene3D" id="1.20.1280.290">
    <property type="match status" value="1"/>
</dbReference>
<evidence type="ECO:0000256" key="3">
    <source>
        <dbReference type="ARBA" id="ARBA00022989"/>
    </source>
</evidence>
<dbReference type="AlphaFoldDB" id="A0AAV8UKC6"/>
<dbReference type="InterPro" id="IPR006603">
    <property type="entry name" value="PQ-loop_rpt"/>
</dbReference>
<evidence type="ECO:0000313" key="7">
    <source>
        <dbReference type="Proteomes" id="UP001157974"/>
    </source>
</evidence>
<dbReference type="Pfam" id="PF04193">
    <property type="entry name" value="PQ-loop"/>
    <property type="match status" value="1"/>
</dbReference>
<evidence type="ECO:0000313" key="6">
    <source>
        <dbReference type="EMBL" id="KAJ8901772.1"/>
    </source>
</evidence>
<keyword evidence="3 5" id="KW-1133">Transmembrane helix</keyword>
<feature type="transmembrane region" description="Helical" evidence="5">
    <location>
        <begin position="45"/>
        <end position="64"/>
    </location>
</feature>
<dbReference type="EMBL" id="JAMWBK010000010">
    <property type="protein sequence ID" value="KAJ8901772.1"/>
    <property type="molecule type" value="Genomic_DNA"/>
</dbReference>
<comment type="caution">
    <text evidence="6">The sequence shown here is derived from an EMBL/GenBank/DDBJ whole genome shotgun (WGS) entry which is preliminary data.</text>
</comment>
<gene>
    <name evidence="6" type="ORF">NDN08_003978</name>
</gene>
<evidence type="ECO:0000256" key="2">
    <source>
        <dbReference type="ARBA" id="ARBA00022692"/>
    </source>
</evidence>
<name>A0AAV8UKC6_9RHOD</name>
<keyword evidence="4 5" id="KW-0472">Membrane</keyword>
<feature type="transmembrane region" description="Helical" evidence="5">
    <location>
        <begin position="20"/>
        <end position="38"/>
    </location>
</feature>
<proteinExistence type="predicted"/>
<protein>
    <submittedName>
        <fullName evidence="6">Uncharacterized protein</fullName>
    </submittedName>
</protein>
<organism evidence="6 7">
    <name type="scientific">Rhodosorus marinus</name>
    <dbReference type="NCBI Taxonomy" id="101924"/>
    <lineage>
        <taxon>Eukaryota</taxon>
        <taxon>Rhodophyta</taxon>
        <taxon>Stylonematophyceae</taxon>
        <taxon>Stylonematales</taxon>
        <taxon>Stylonemataceae</taxon>
        <taxon>Rhodosorus</taxon>
    </lineage>
</organism>
<accession>A0AAV8UKC6</accession>
<sequence length="168" mass="19146">MVIQEGRCGPFQTYANVVGFFNAFFLCAQFLPQIFLTWTQKEGGAISYLMYFPDVLGGYIMTVEKAFGTHERISTWMPYALMHTLELIMLILNATFDDSFREWLRQSVRPHRSRFGPLRVMADGDDLDDSASMKRDSRDRTWLIPKDRAVGVMEDLAANAGADSLLSE</sequence>
<comment type="subcellular location">
    <subcellularLocation>
        <location evidence="1">Membrane</location>
        <topology evidence="1">Multi-pass membrane protein</topology>
    </subcellularLocation>
</comment>
<keyword evidence="2 5" id="KW-0812">Transmembrane</keyword>
<dbReference type="Proteomes" id="UP001157974">
    <property type="component" value="Unassembled WGS sequence"/>
</dbReference>